<sequence length="356" mass="40561">MGVLEFLSARRFHQSYVLPPNIETGREYPHRFSYADFGDPRSNAVVFFCGALMGTRFCYSPLDQLANVYNVRIIHVDRPGIGGSDPIELEKRVQIWLVAQLRVTSFLPAPVIGKFASVVKFVNENVVPLVGLSSGLIHSQLRSNPYPAPVPLMQKTNRSRTPSSISHEDYQNLDLNNPYVVNELRKYSTQFLFADIFWSDIDYVVLLLSKIIETDTRLDGHNKTWIVDTFHAEQDDVVGEKGRQWFDNCWLPGRSSTCSARSNSSDIVQHYSHKTYEYRSEIVRGTDHNYLMDPASGASELWLQRVRDACPRPVKVLQEDEAPSVVTRSGTTGRRTSLRGFFGRVRTLAQPIYPWK</sequence>
<dbReference type="AlphaFoldDB" id="A0A6A6ZEE6"/>
<reference evidence="1" key="1">
    <citation type="journal article" date="2020" name="Stud. Mycol.">
        <title>101 Dothideomycetes genomes: a test case for predicting lifestyles and emergence of pathogens.</title>
        <authorList>
            <person name="Haridas S."/>
            <person name="Albert R."/>
            <person name="Binder M."/>
            <person name="Bloem J."/>
            <person name="Labutti K."/>
            <person name="Salamov A."/>
            <person name="Andreopoulos B."/>
            <person name="Baker S."/>
            <person name="Barry K."/>
            <person name="Bills G."/>
            <person name="Bluhm B."/>
            <person name="Cannon C."/>
            <person name="Castanera R."/>
            <person name="Culley D."/>
            <person name="Daum C."/>
            <person name="Ezra D."/>
            <person name="Gonzalez J."/>
            <person name="Henrissat B."/>
            <person name="Kuo A."/>
            <person name="Liang C."/>
            <person name="Lipzen A."/>
            <person name="Lutzoni F."/>
            <person name="Magnuson J."/>
            <person name="Mondo S."/>
            <person name="Nolan M."/>
            <person name="Ohm R."/>
            <person name="Pangilinan J."/>
            <person name="Park H.-J."/>
            <person name="Ramirez L."/>
            <person name="Alfaro M."/>
            <person name="Sun H."/>
            <person name="Tritt A."/>
            <person name="Yoshinaga Y."/>
            <person name="Zwiers L.-H."/>
            <person name="Turgeon B."/>
            <person name="Goodwin S."/>
            <person name="Spatafora J."/>
            <person name="Crous P."/>
            <person name="Grigoriev I."/>
        </authorList>
    </citation>
    <scope>NUCLEOTIDE SEQUENCE</scope>
    <source>
        <strain evidence="1">CBS 113818</strain>
    </source>
</reference>
<dbReference type="InterPro" id="IPR029058">
    <property type="entry name" value="AB_hydrolase_fold"/>
</dbReference>
<dbReference type="OrthoDB" id="294702at2759"/>
<evidence type="ECO:0000313" key="1">
    <source>
        <dbReference type="EMBL" id="KAF2819063.1"/>
    </source>
</evidence>
<organism evidence="1 2">
    <name type="scientific">Ophiobolus disseminans</name>
    <dbReference type="NCBI Taxonomy" id="1469910"/>
    <lineage>
        <taxon>Eukaryota</taxon>
        <taxon>Fungi</taxon>
        <taxon>Dikarya</taxon>
        <taxon>Ascomycota</taxon>
        <taxon>Pezizomycotina</taxon>
        <taxon>Dothideomycetes</taxon>
        <taxon>Pleosporomycetidae</taxon>
        <taxon>Pleosporales</taxon>
        <taxon>Pleosporineae</taxon>
        <taxon>Phaeosphaeriaceae</taxon>
        <taxon>Ophiobolus</taxon>
    </lineage>
</organism>
<accession>A0A6A6ZEE6</accession>
<proteinExistence type="predicted"/>
<name>A0A6A6ZEE6_9PLEO</name>
<evidence type="ECO:0008006" key="3">
    <source>
        <dbReference type="Google" id="ProtNLM"/>
    </source>
</evidence>
<evidence type="ECO:0000313" key="2">
    <source>
        <dbReference type="Proteomes" id="UP000799424"/>
    </source>
</evidence>
<dbReference type="EMBL" id="MU006247">
    <property type="protein sequence ID" value="KAF2819063.1"/>
    <property type="molecule type" value="Genomic_DNA"/>
</dbReference>
<keyword evidence="2" id="KW-1185">Reference proteome</keyword>
<dbReference type="SUPFAM" id="SSF53474">
    <property type="entry name" value="alpha/beta-Hydrolases"/>
    <property type="match status" value="1"/>
</dbReference>
<dbReference type="Proteomes" id="UP000799424">
    <property type="component" value="Unassembled WGS sequence"/>
</dbReference>
<gene>
    <name evidence="1" type="ORF">CC86DRAFT_398971</name>
</gene>
<protein>
    <recommendedName>
        <fullName evidence="3">AB hydrolase-1 domain-containing protein</fullName>
    </recommendedName>
</protein>